<protein>
    <submittedName>
        <fullName evidence="7">Glycine/D-amino acid oxidase</fullName>
    </submittedName>
</protein>
<feature type="domain" description="Rieske" evidence="6">
    <location>
        <begin position="427"/>
        <end position="512"/>
    </location>
</feature>
<keyword evidence="8" id="KW-1185">Reference proteome</keyword>
<dbReference type="STRING" id="2200.GCA_001571405_00149"/>
<reference evidence="7 8" key="1">
    <citation type="submission" date="2016-10" db="EMBL/GenBank/DDBJ databases">
        <authorList>
            <person name="Varghese N."/>
            <person name="Submissions S."/>
        </authorList>
    </citation>
    <scope>NUCLEOTIDE SEQUENCE [LARGE SCALE GENOMIC DNA]</scope>
    <source>
        <strain evidence="7 8">DSM 2373</strain>
    </source>
</reference>
<dbReference type="PANTHER" id="PTHR13847">
    <property type="entry name" value="SARCOSINE DEHYDROGENASE-RELATED"/>
    <property type="match status" value="1"/>
</dbReference>
<dbReference type="PRINTS" id="PR00162">
    <property type="entry name" value="RIESKE"/>
</dbReference>
<dbReference type="GO" id="GO:0016020">
    <property type="term" value="C:membrane"/>
    <property type="evidence" value="ECO:0007669"/>
    <property type="project" value="InterPro"/>
</dbReference>
<keyword evidence="5" id="KW-1015">Disulfide bond</keyword>
<dbReference type="Pfam" id="PF01266">
    <property type="entry name" value="DAO"/>
    <property type="match status" value="1"/>
</dbReference>
<dbReference type="InterPro" id="IPR036188">
    <property type="entry name" value="FAD/NAD-bd_sf"/>
</dbReference>
<dbReference type="SUPFAM" id="SSF50022">
    <property type="entry name" value="ISP domain"/>
    <property type="match status" value="1"/>
</dbReference>
<name>A0A1G8YQL3_9EURY</name>
<dbReference type="Pfam" id="PF00355">
    <property type="entry name" value="Rieske"/>
    <property type="match status" value="1"/>
</dbReference>
<dbReference type="GO" id="GO:0051537">
    <property type="term" value="F:2 iron, 2 sulfur cluster binding"/>
    <property type="evidence" value="ECO:0007669"/>
    <property type="project" value="UniProtKB-KW"/>
</dbReference>
<evidence type="ECO:0000256" key="1">
    <source>
        <dbReference type="ARBA" id="ARBA00022714"/>
    </source>
</evidence>
<evidence type="ECO:0000313" key="7">
    <source>
        <dbReference type="EMBL" id="SDK05061.1"/>
    </source>
</evidence>
<dbReference type="PANTHER" id="PTHR13847:SF274">
    <property type="entry name" value="RIESKE 2FE-2S IRON-SULFUR PROTEIN YHFW-RELATED"/>
    <property type="match status" value="1"/>
</dbReference>
<evidence type="ECO:0000313" key="8">
    <source>
        <dbReference type="Proteomes" id="UP000326500"/>
    </source>
</evidence>
<evidence type="ECO:0000256" key="3">
    <source>
        <dbReference type="ARBA" id="ARBA00023004"/>
    </source>
</evidence>
<dbReference type="RefSeq" id="WP_066954045.1">
    <property type="nucleotide sequence ID" value="NZ_BCNX01000003.1"/>
</dbReference>
<dbReference type="PROSITE" id="PS51296">
    <property type="entry name" value="RIESKE"/>
    <property type="match status" value="1"/>
</dbReference>
<dbReference type="OrthoDB" id="5623at2157"/>
<dbReference type="GO" id="GO:0046872">
    <property type="term" value="F:metal ion binding"/>
    <property type="evidence" value="ECO:0007669"/>
    <property type="project" value="UniProtKB-KW"/>
</dbReference>
<dbReference type="Gene3D" id="3.50.50.60">
    <property type="entry name" value="FAD/NAD(P)-binding domain"/>
    <property type="match status" value="1"/>
</dbReference>
<accession>A0A1G8YQL3</accession>
<dbReference type="Gene3D" id="2.102.10.10">
    <property type="entry name" value="Rieske [2Fe-2S] iron-sulphur domain"/>
    <property type="match status" value="1"/>
</dbReference>
<keyword evidence="4" id="KW-0411">Iron-sulfur</keyword>
<sequence length="512" mass="56437">MEYRPGTGYSLPGRHESFWMATTAQTSHPPLSGDLETDVAVIGGGIVGITTALLLKRAGYMVTVIEADRIARGVTGRTTAKITSLHRLIYAELIDRFGSSQAKQYADANQAAIDTIASFVREYDIPCDFVRKPAYTYAESEEERDLVAAEADAARSLGLPATFVEDVPLPARTYGAVRFSDQAQFHPLRYLLYLASLIPGDGSRIFEKTRALEVQDGGGWCAIRTENGIITSRAVVLATHYPFYDSPGFYFARMEPSRSYVIGARIDEPFPEGMFINADGPVHSWRSQPAEGGELVLVGGMEHRTGEQVDTRRHYRDLEAYARSVYPIRSVDYRWSTQDYITIDGVPYIGPLADGHENVYIATGFRKWGMTNGTAAAMILADMILGRANPWAEVYAPDRFKPAASARRFLVHNIEVAERYIGGVISRPAGDLRDVAPGEGRILMIEGEKTGIFRDHEGRVHAVNPTCSHLGCIVAWNSAEETWDCPCHGSRYDPDGKVIHGPAVRDLKPRGG</sequence>
<dbReference type="FunFam" id="2.102.10.10:FF:000014">
    <property type="entry name" value="Oxidoreductase, FAD dependent"/>
    <property type="match status" value="1"/>
</dbReference>
<proteinExistence type="predicted"/>
<dbReference type="AlphaFoldDB" id="A0A1G8YQL3"/>
<evidence type="ECO:0000259" key="6">
    <source>
        <dbReference type="PROSITE" id="PS51296"/>
    </source>
</evidence>
<evidence type="ECO:0000256" key="4">
    <source>
        <dbReference type="ARBA" id="ARBA00023014"/>
    </source>
</evidence>
<dbReference type="InterPro" id="IPR006076">
    <property type="entry name" value="FAD-dep_OxRdtase"/>
</dbReference>
<dbReference type="SUPFAM" id="SSF51905">
    <property type="entry name" value="FAD/NAD(P)-binding domain"/>
    <property type="match status" value="1"/>
</dbReference>
<keyword evidence="2" id="KW-0479">Metal-binding</keyword>
<evidence type="ECO:0000256" key="5">
    <source>
        <dbReference type="ARBA" id="ARBA00023157"/>
    </source>
</evidence>
<dbReference type="InterPro" id="IPR005805">
    <property type="entry name" value="Rieske_Fe-S_prot_C"/>
</dbReference>
<gene>
    <name evidence="7" type="ORF">SAMN04488571_103148</name>
</gene>
<keyword evidence="3" id="KW-0408">Iron</keyword>
<dbReference type="GO" id="GO:0005737">
    <property type="term" value="C:cytoplasm"/>
    <property type="evidence" value="ECO:0007669"/>
    <property type="project" value="TreeGrafter"/>
</dbReference>
<dbReference type="EMBL" id="FNFT01000003">
    <property type="protein sequence ID" value="SDK05061.1"/>
    <property type="molecule type" value="Genomic_DNA"/>
</dbReference>
<dbReference type="CDD" id="cd03477">
    <property type="entry name" value="Rieske_YhfW_C"/>
    <property type="match status" value="1"/>
</dbReference>
<dbReference type="Gene3D" id="3.30.9.10">
    <property type="entry name" value="D-Amino Acid Oxidase, subunit A, domain 2"/>
    <property type="match status" value="1"/>
</dbReference>
<organism evidence="7 8">
    <name type="scientific">Methanoculleus thermophilus</name>
    <dbReference type="NCBI Taxonomy" id="2200"/>
    <lineage>
        <taxon>Archaea</taxon>
        <taxon>Methanobacteriati</taxon>
        <taxon>Methanobacteriota</taxon>
        <taxon>Stenosarchaea group</taxon>
        <taxon>Methanomicrobia</taxon>
        <taxon>Methanomicrobiales</taxon>
        <taxon>Methanomicrobiaceae</taxon>
        <taxon>Methanoculleus</taxon>
    </lineage>
</organism>
<dbReference type="InterPro" id="IPR038010">
    <property type="entry name" value="YhfW_C"/>
</dbReference>
<keyword evidence="1" id="KW-0001">2Fe-2S</keyword>
<evidence type="ECO:0000256" key="2">
    <source>
        <dbReference type="ARBA" id="ARBA00022723"/>
    </source>
</evidence>
<dbReference type="Proteomes" id="UP000326500">
    <property type="component" value="Unassembled WGS sequence"/>
</dbReference>
<dbReference type="InterPro" id="IPR017941">
    <property type="entry name" value="Rieske_2Fe-2S"/>
</dbReference>
<dbReference type="InterPro" id="IPR036922">
    <property type="entry name" value="Rieske_2Fe-2S_sf"/>
</dbReference>